<dbReference type="WBParaSite" id="L893_g23189.t1">
    <property type="protein sequence ID" value="L893_g23189.t1"/>
    <property type="gene ID" value="L893_g23189"/>
</dbReference>
<feature type="region of interest" description="Disordered" evidence="7">
    <location>
        <begin position="65"/>
        <end position="112"/>
    </location>
</feature>
<comment type="subcellular location">
    <subcellularLocation>
        <location evidence="1">Nucleus</location>
    </subcellularLocation>
</comment>
<evidence type="ECO:0000259" key="8">
    <source>
        <dbReference type="PROSITE" id="PS50016"/>
    </source>
</evidence>
<evidence type="ECO:0000256" key="4">
    <source>
        <dbReference type="ARBA" id="ARBA00022833"/>
    </source>
</evidence>
<evidence type="ECO:0000256" key="2">
    <source>
        <dbReference type="ARBA" id="ARBA00022723"/>
    </source>
</evidence>
<dbReference type="SMART" id="SM00249">
    <property type="entry name" value="PHD"/>
    <property type="match status" value="1"/>
</dbReference>
<dbReference type="InterPro" id="IPR001965">
    <property type="entry name" value="Znf_PHD"/>
</dbReference>
<name>A0A1I7Z6W0_9BILA</name>
<feature type="compositionally biased region" description="Basic and acidic residues" evidence="7">
    <location>
        <begin position="87"/>
        <end position="99"/>
    </location>
</feature>
<protein>
    <submittedName>
        <fullName evidence="10">PHD-type domain-containing protein</fullName>
    </submittedName>
</protein>
<evidence type="ECO:0000256" key="5">
    <source>
        <dbReference type="ARBA" id="ARBA00023242"/>
    </source>
</evidence>
<evidence type="ECO:0000256" key="3">
    <source>
        <dbReference type="ARBA" id="ARBA00022771"/>
    </source>
</evidence>
<keyword evidence="9" id="KW-1185">Reference proteome</keyword>
<evidence type="ECO:0000256" key="6">
    <source>
        <dbReference type="PROSITE-ProRule" id="PRU00146"/>
    </source>
</evidence>
<feature type="domain" description="PHD-type" evidence="8">
    <location>
        <begin position="8"/>
        <end position="58"/>
    </location>
</feature>
<organism evidence="9 10">
    <name type="scientific">Steinernema glaseri</name>
    <dbReference type="NCBI Taxonomy" id="37863"/>
    <lineage>
        <taxon>Eukaryota</taxon>
        <taxon>Metazoa</taxon>
        <taxon>Ecdysozoa</taxon>
        <taxon>Nematoda</taxon>
        <taxon>Chromadorea</taxon>
        <taxon>Rhabditida</taxon>
        <taxon>Tylenchina</taxon>
        <taxon>Panagrolaimomorpha</taxon>
        <taxon>Strongyloidoidea</taxon>
        <taxon>Steinernematidae</taxon>
        <taxon>Steinernema</taxon>
    </lineage>
</organism>
<dbReference type="PROSITE" id="PS50016">
    <property type="entry name" value="ZF_PHD_2"/>
    <property type="match status" value="1"/>
</dbReference>
<dbReference type="Proteomes" id="UP000095287">
    <property type="component" value="Unplaced"/>
</dbReference>
<dbReference type="GO" id="GO:0048188">
    <property type="term" value="C:Set1C/COMPASS complex"/>
    <property type="evidence" value="ECO:0007669"/>
    <property type="project" value="InterPro"/>
</dbReference>
<keyword evidence="2" id="KW-0479">Metal-binding</keyword>
<proteinExistence type="predicted"/>
<sequence>MAPAPDEEVYCICRKPDDGNKMVACDKCEEWFHADCVGFTEEMDAEEKPYFCKACSTRRKKSIVKRRATTPIKTPGKKPQRGVGLASDRHARKREEGTTREGAGPGSSGELSASLSRLTDINQAMFSRLAVLEFARMVEDDAFLSILQSA</sequence>
<dbReference type="PROSITE" id="PS01359">
    <property type="entry name" value="ZF_PHD_1"/>
    <property type="match status" value="1"/>
</dbReference>
<accession>A0A1I7Z6W0</accession>
<evidence type="ECO:0000313" key="9">
    <source>
        <dbReference type="Proteomes" id="UP000095287"/>
    </source>
</evidence>
<dbReference type="PANTHER" id="PTHR46174:SF1">
    <property type="entry name" value="CXXC-TYPE ZINC FINGER PROTEIN 1"/>
    <property type="match status" value="1"/>
</dbReference>
<dbReference type="InterPro" id="IPR037869">
    <property type="entry name" value="Spp1/CFP1"/>
</dbReference>
<keyword evidence="3 6" id="KW-0863">Zinc-finger</keyword>
<evidence type="ECO:0000256" key="1">
    <source>
        <dbReference type="ARBA" id="ARBA00004123"/>
    </source>
</evidence>
<dbReference type="InterPro" id="IPR019787">
    <property type="entry name" value="Znf_PHD-finger"/>
</dbReference>
<dbReference type="Pfam" id="PF00628">
    <property type="entry name" value="PHD"/>
    <property type="match status" value="1"/>
</dbReference>
<dbReference type="Gene3D" id="2.60.120.650">
    <property type="entry name" value="Cupin"/>
    <property type="match status" value="1"/>
</dbReference>
<dbReference type="AlphaFoldDB" id="A0A1I7Z6W0"/>
<dbReference type="PANTHER" id="PTHR46174">
    <property type="entry name" value="CXXC-TYPE ZINC FINGER PROTEIN 1"/>
    <property type="match status" value="1"/>
</dbReference>
<dbReference type="GO" id="GO:0045893">
    <property type="term" value="P:positive regulation of DNA-templated transcription"/>
    <property type="evidence" value="ECO:0007669"/>
    <property type="project" value="TreeGrafter"/>
</dbReference>
<dbReference type="InterPro" id="IPR019786">
    <property type="entry name" value="Zinc_finger_PHD-type_CS"/>
</dbReference>
<reference evidence="10" key="1">
    <citation type="submission" date="2016-11" db="UniProtKB">
        <authorList>
            <consortium name="WormBaseParasite"/>
        </authorList>
    </citation>
    <scope>IDENTIFICATION</scope>
</reference>
<keyword evidence="5" id="KW-0539">Nucleus</keyword>
<dbReference type="GO" id="GO:0008270">
    <property type="term" value="F:zinc ion binding"/>
    <property type="evidence" value="ECO:0007669"/>
    <property type="project" value="UniProtKB-KW"/>
</dbReference>
<keyword evidence="4" id="KW-0862">Zinc</keyword>
<evidence type="ECO:0000313" key="10">
    <source>
        <dbReference type="WBParaSite" id="L893_g23189.t1"/>
    </source>
</evidence>
<evidence type="ECO:0000256" key="7">
    <source>
        <dbReference type="SAM" id="MobiDB-lite"/>
    </source>
</evidence>
<dbReference type="SUPFAM" id="SSF57903">
    <property type="entry name" value="FYVE/PHD zinc finger"/>
    <property type="match status" value="1"/>
</dbReference>
<dbReference type="InterPro" id="IPR011011">
    <property type="entry name" value="Znf_FYVE_PHD"/>
</dbReference>